<evidence type="ECO:0000256" key="2">
    <source>
        <dbReference type="ARBA" id="ARBA00006333"/>
    </source>
</evidence>
<gene>
    <name evidence="7" type="ORF">BPAE_0186g00030</name>
</gene>
<reference evidence="7 8" key="1">
    <citation type="submission" date="2017-12" db="EMBL/GenBank/DDBJ databases">
        <title>Comparative genomics of Botrytis spp.</title>
        <authorList>
            <person name="Valero-Jimenez C.A."/>
            <person name="Tapia P."/>
            <person name="Veloso J."/>
            <person name="Silva-Moreno E."/>
            <person name="Staats M."/>
            <person name="Valdes J.H."/>
            <person name="Van Kan J.A.L."/>
        </authorList>
    </citation>
    <scope>NUCLEOTIDE SEQUENCE [LARGE SCALE GENOMIC DNA]</scope>
    <source>
        <strain evidence="7 8">Bp0003</strain>
    </source>
</reference>
<comment type="cofactor">
    <cofactor evidence="1">
        <name>Mg(2+)</name>
        <dbReference type="ChEBI" id="CHEBI:18420"/>
    </cofactor>
</comment>
<keyword evidence="4" id="KW-0460">Magnesium</keyword>
<keyword evidence="6" id="KW-0456">Lyase</keyword>
<organism evidence="7 8">
    <name type="scientific">Botrytis paeoniae</name>
    <dbReference type="NCBI Taxonomy" id="278948"/>
    <lineage>
        <taxon>Eukaryota</taxon>
        <taxon>Fungi</taxon>
        <taxon>Dikarya</taxon>
        <taxon>Ascomycota</taxon>
        <taxon>Pezizomycotina</taxon>
        <taxon>Leotiomycetes</taxon>
        <taxon>Helotiales</taxon>
        <taxon>Sclerotiniaceae</taxon>
        <taxon>Botrytis</taxon>
    </lineage>
</organism>
<dbReference type="AlphaFoldDB" id="A0A4Z1FHF8"/>
<dbReference type="InterPro" id="IPR050148">
    <property type="entry name" value="Terpene_synthase-like"/>
</dbReference>
<sequence length="945" mass="106409">MDHFDVLEAKFLVGSLANESFRAGGSGSMSTSIYDTAWVSMVSKDVDGVRHWLFPEAFRHIVDAQAKDGSWESYSSQVDGILNTMAALLAFVSHQSANNFSYSVLPPDIDARILKAQDSLRHQLQTWDVRSCVHVGFEILVPALLGILEQHNVVCEFPGRTHLLQLNQEKLSRFQPEIFYKNIQVTALHSLEAFIGTIDFNRIKHHLKNGSIMASPSSTAAYLMNTSIWDNESEIYLRNTIIEGAGKGNGSVPCAFPTTFFEFTWVVSTLLKAGYTPEELGEYNLNILMDHLQQELSHRHGVIGFAPSLLADADDTAKCILTLCLVGRSVSAEQMIANFEVKNHFQTYALERNGSISANCNVLNALLHINEPNKYIEQILSTTEFLCNSWSAGKIDDKWNLSRQYSMMLLAQTFRKLVMVWDSGALPDFPGEQLKDKIPVILLQILHRTLHTQNSNGSWGTSGSCEITAYGILTLIDATFFPWAGELDKQVLRAIRTGQSYLNQHQDSWDEVTYTWVEKVSYGSSILSRTYCIAATHAAKNYPTNSAQWKPLPNILGIPFDRVAKFAKFFSAIPLFASESSWKLTASIMEGYLFLPRLRRIRLDIFPRQNMAEDKYLEYIPFTWTGCNNKGIFLETDLIWDMMVISMLNYQADEFMEAVLGHNGSAKRLIRGLFSKTTLRNDPLSSQESSSIDRGVITPVNSDDGLLDDSTNDDRDTLIRFKDHVLNHPSIQKASETSLAHLSKKLEAFLLAHLTHSTDNSRFAQLSGHDADAPVTFPASRTYWDWVRNISAVHTSCPYSWDWISCRMTSERGDEPFPTALTKYLSAELGQHLAVMCRMYNDYGSLARDKAEKNLNSVNYPEFEKCAGSSMSSDATEEQTTAELQERKSALMEMAEYERECLLIVKARLRPLVDEKVIGVLDVFVNVTDLYGQIYVARDIASRMS</sequence>
<dbReference type="GO" id="GO:0016853">
    <property type="term" value="F:isomerase activity"/>
    <property type="evidence" value="ECO:0007669"/>
    <property type="project" value="UniProtKB-KW"/>
</dbReference>
<evidence type="ECO:0008006" key="9">
    <source>
        <dbReference type="Google" id="ProtNLM"/>
    </source>
</evidence>
<comment type="caution">
    <text evidence="7">The sequence shown here is derived from an EMBL/GenBank/DDBJ whole genome shotgun (WGS) entry which is preliminary data.</text>
</comment>
<protein>
    <recommendedName>
        <fullName evidence="9">Ent-kaurene synthase</fullName>
    </recommendedName>
</protein>
<dbReference type="InterPro" id="IPR008930">
    <property type="entry name" value="Terpenoid_cyclase/PrenylTrfase"/>
</dbReference>
<dbReference type="EMBL" id="PQXI01000185">
    <property type="protein sequence ID" value="TGO22033.1"/>
    <property type="molecule type" value="Genomic_DNA"/>
</dbReference>
<keyword evidence="5" id="KW-0413">Isomerase</keyword>
<dbReference type="PANTHER" id="PTHR31739">
    <property type="entry name" value="ENT-COPALYL DIPHOSPHATE SYNTHASE, CHLOROPLASTIC"/>
    <property type="match status" value="1"/>
</dbReference>
<evidence type="ECO:0000256" key="3">
    <source>
        <dbReference type="ARBA" id="ARBA00022723"/>
    </source>
</evidence>
<evidence type="ECO:0000256" key="5">
    <source>
        <dbReference type="ARBA" id="ARBA00023235"/>
    </source>
</evidence>
<dbReference type="Gene3D" id="1.50.10.160">
    <property type="match status" value="1"/>
</dbReference>
<proteinExistence type="inferred from homology"/>
<dbReference type="Proteomes" id="UP000297910">
    <property type="component" value="Unassembled WGS sequence"/>
</dbReference>
<keyword evidence="8" id="KW-1185">Reference proteome</keyword>
<dbReference type="GO" id="GO:0000287">
    <property type="term" value="F:magnesium ion binding"/>
    <property type="evidence" value="ECO:0007669"/>
    <property type="project" value="TreeGrafter"/>
</dbReference>
<accession>A0A4Z1FHF8</accession>
<dbReference type="InterPro" id="IPR017057">
    <property type="entry name" value="Ent-kaurene_synthase_fun"/>
</dbReference>
<comment type="similarity">
    <text evidence="2">Belongs to the terpene synthase family.</text>
</comment>
<dbReference type="Gene3D" id="1.50.10.20">
    <property type="match status" value="1"/>
</dbReference>
<dbReference type="GO" id="GO:0016102">
    <property type="term" value="P:diterpenoid biosynthetic process"/>
    <property type="evidence" value="ECO:0007669"/>
    <property type="project" value="TreeGrafter"/>
</dbReference>
<evidence type="ECO:0000256" key="6">
    <source>
        <dbReference type="ARBA" id="ARBA00023239"/>
    </source>
</evidence>
<dbReference type="PIRSF" id="PIRSF036498">
    <property type="entry name" value="Ent-kaurene_synthase_fungi"/>
    <property type="match status" value="1"/>
</dbReference>
<dbReference type="SUPFAM" id="SSF48239">
    <property type="entry name" value="Terpenoid cyclases/Protein prenyltransferases"/>
    <property type="match status" value="1"/>
</dbReference>
<evidence type="ECO:0000313" key="8">
    <source>
        <dbReference type="Proteomes" id="UP000297910"/>
    </source>
</evidence>
<dbReference type="PANTHER" id="PTHR31739:SF25">
    <property type="entry name" value="(E,E)-GERANYLLINALOOL SYNTHASE"/>
    <property type="match status" value="1"/>
</dbReference>
<keyword evidence="3" id="KW-0479">Metal-binding</keyword>
<evidence type="ECO:0000256" key="1">
    <source>
        <dbReference type="ARBA" id="ARBA00001946"/>
    </source>
</evidence>
<evidence type="ECO:0000313" key="7">
    <source>
        <dbReference type="EMBL" id="TGO22033.1"/>
    </source>
</evidence>
<dbReference type="GO" id="GO:0010333">
    <property type="term" value="F:terpene synthase activity"/>
    <property type="evidence" value="ECO:0007669"/>
    <property type="project" value="InterPro"/>
</dbReference>
<evidence type="ECO:0000256" key="4">
    <source>
        <dbReference type="ARBA" id="ARBA00022842"/>
    </source>
</evidence>
<name>A0A4Z1FHF8_9HELO</name>